<comment type="caution">
    <text evidence="1">The sequence shown here is derived from an EMBL/GenBank/DDBJ whole genome shotgun (WGS) entry which is preliminary data.</text>
</comment>
<evidence type="ECO:0000313" key="2">
    <source>
        <dbReference type="Proteomes" id="UP001152519"/>
    </source>
</evidence>
<keyword evidence="2" id="KW-1185">Reference proteome</keyword>
<organism evidence="1 2">
    <name type="scientific">Actinacidiphila cocklensis</name>
    <dbReference type="NCBI Taxonomy" id="887465"/>
    <lineage>
        <taxon>Bacteria</taxon>
        <taxon>Bacillati</taxon>
        <taxon>Actinomycetota</taxon>
        <taxon>Actinomycetes</taxon>
        <taxon>Kitasatosporales</taxon>
        <taxon>Streptomycetaceae</taxon>
        <taxon>Actinacidiphila</taxon>
    </lineage>
</organism>
<reference evidence="1" key="1">
    <citation type="submission" date="2021-05" db="EMBL/GenBank/DDBJ databases">
        <authorList>
            <person name="Arsene-Ploetze F."/>
        </authorList>
    </citation>
    <scope>NUCLEOTIDE SEQUENCE</scope>
    <source>
        <strain evidence="1">DSM 42138</strain>
    </source>
</reference>
<dbReference type="Proteomes" id="UP001152519">
    <property type="component" value="Unassembled WGS sequence"/>
</dbReference>
<name>A0A9W4GUJ5_9ACTN</name>
<proteinExistence type="predicted"/>
<sequence length="72" mass="7198">MNRAPDFPARESALYAEVVVILRGMGVPVLAISTGAAPAGVIAEHIAAYAPAGLGSVAPDLESTRTQGAPPS</sequence>
<accession>A0A9W4GUJ5</accession>
<evidence type="ECO:0000313" key="1">
    <source>
        <dbReference type="EMBL" id="CAG6396940.1"/>
    </source>
</evidence>
<dbReference type="EMBL" id="CAJSLV010000080">
    <property type="protein sequence ID" value="CAG6396940.1"/>
    <property type="molecule type" value="Genomic_DNA"/>
</dbReference>
<dbReference type="AlphaFoldDB" id="A0A9W4GUJ5"/>
<gene>
    <name evidence="1" type="ORF">SCOCK_490053</name>
</gene>
<protein>
    <submittedName>
        <fullName evidence="1">Uncharacterized protein</fullName>
    </submittedName>
</protein>